<dbReference type="Gene3D" id="3.40.630.190">
    <property type="entry name" value="LCP protein"/>
    <property type="match status" value="1"/>
</dbReference>
<keyword evidence="3" id="KW-1133">Transmembrane helix</keyword>
<dbReference type="Pfam" id="PF03816">
    <property type="entry name" value="LytR_cpsA_psr"/>
    <property type="match status" value="1"/>
</dbReference>
<name>A0A367YRC2_9ACTN</name>
<feature type="compositionally biased region" description="Low complexity" evidence="2">
    <location>
        <begin position="479"/>
        <end position="494"/>
    </location>
</feature>
<keyword evidence="3" id="KW-0472">Membrane</keyword>
<dbReference type="RefSeq" id="WP_114127730.1">
    <property type="nucleotide sequence ID" value="NZ_QOUI01000011.1"/>
</dbReference>
<organism evidence="5 6">
    <name type="scientific">Desertihabitans brevis</name>
    <dbReference type="NCBI Taxonomy" id="2268447"/>
    <lineage>
        <taxon>Bacteria</taxon>
        <taxon>Bacillati</taxon>
        <taxon>Actinomycetota</taxon>
        <taxon>Actinomycetes</taxon>
        <taxon>Propionibacteriales</taxon>
        <taxon>Propionibacteriaceae</taxon>
        <taxon>Desertihabitans</taxon>
    </lineage>
</organism>
<gene>
    <name evidence="5" type="ORF">DT076_16140</name>
</gene>
<evidence type="ECO:0000313" key="5">
    <source>
        <dbReference type="EMBL" id="RCK68443.1"/>
    </source>
</evidence>
<comment type="similarity">
    <text evidence="1">Belongs to the LytR/CpsA/Psr (LCP) family.</text>
</comment>
<feature type="region of interest" description="Disordered" evidence="2">
    <location>
        <begin position="453"/>
        <end position="546"/>
    </location>
</feature>
<evidence type="ECO:0000256" key="2">
    <source>
        <dbReference type="SAM" id="MobiDB-lite"/>
    </source>
</evidence>
<feature type="transmembrane region" description="Helical" evidence="3">
    <location>
        <begin position="116"/>
        <end position="136"/>
    </location>
</feature>
<evidence type="ECO:0000256" key="3">
    <source>
        <dbReference type="SAM" id="Phobius"/>
    </source>
</evidence>
<evidence type="ECO:0000256" key="1">
    <source>
        <dbReference type="ARBA" id="ARBA00006068"/>
    </source>
</evidence>
<proteinExistence type="inferred from homology"/>
<keyword evidence="6" id="KW-1185">Reference proteome</keyword>
<dbReference type="Proteomes" id="UP000252770">
    <property type="component" value="Unassembled WGS sequence"/>
</dbReference>
<feature type="transmembrane region" description="Helical" evidence="3">
    <location>
        <begin position="43"/>
        <end position="64"/>
    </location>
</feature>
<evidence type="ECO:0000313" key="6">
    <source>
        <dbReference type="Proteomes" id="UP000252770"/>
    </source>
</evidence>
<feature type="transmembrane region" description="Helical" evidence="3">
    <location>
        <begin position="84"/>
        <end position="104"/>
    </location>
</feature>
<dbReference type="EMBL" id="QOUI01000011">
    <property type="protein sequence ID" value="RCK68443.1"/>
    <property type="molecule type" value="Genomic_DNA"/>
</dbReference>
<feature type="region of interest" description="Disordered" evidence="2">
    <location>
        <begin position="153"/>
        <end position="174"/>
    </location>
</feature>
<feature type="domain" description="Cell envelope-related transcriptional attenuator" evidence="4">
    <location>
        <begin position="195"/>
        <end position="378"/>
    </location>
</feature>
<dbReference type="AlphaFoldDB" id="A0A367YRC2"/>
<evidence type="ECO:0000259" key="4">
    <source>
        <dbReference type="Pfam" id="PF03816"/>
    </source>
</evidence>
<comment type="caution">
    <text evidence="5">The sequence shown here is derived from an EMBL/GenBank/DDBJ whole genome shotgun (WGS) entry which is preliminary data.</text>
</comment>
<keyword evidence="3" id="KW-0812">Transmembrane</keyword>
<dbReference type="InterPro" id="IPR004474">
    <property type="entry name" value="LytR_CpsA_psr"/>
</dbReference>
<feature type="transmembrane region" description="Helical" evidence="3">
    <location>
        <begin position="20"/>
        <end position="36"/>
    </location>
</feature>
<reference evidence="5 6" key="1">
    <citation type="submission" date="2018-07" db="EMBL/GenBank/DDBJ databases">
        <title>Desertimonas flava gen. nov. sp. nov.</title>
        <authorList>
            <person name="Liu S."/>
        </authorList>
    </citation>
    <scope>NUCLEOTIDE SEQUENCE [LARGE SCALE GENOMIC DNA]</scope>
    <source>
        <strain evidence="5 6">16Sb5-5</strain>
    </source>
</reference>
<accession>A0A367YRC2</accession>
<dbReference type="InterPro" id="IPR050922">
    <property type="entry name" value="LytR/CpsA/Psr_CW_biosynth"/>
</dbReference>
<sequence>MADERASSEHTPDGRSFGTSAGWTALGALVPGVGLIKAGHRRAGGVVLGVFVLALLGLAGVALFARSALISAVVDPTLLDTVSVLLVLVALAWVAVIVVTHLALRPRGVAGAQRGLGAVLVAVLAFVVAAPMAVAARYSHDQAAVVGAVFKSGADSDSATRPTVDPNQPDPWAGQPRVNVLLLGGDGDEGREGIRTDTVIVASIDTVTGDTTLFSLPRNTARMPFPAGSELDAIYPNGFYDGYNPANLEYVLFAMYRNVPALHPGAVGETDHEGADVLKLSVGEALGLDIDYYALVNLQGFSKMINALGGITVNINTHVAVGGNTDRGIYPDRYLEPGPNQHLNGGDALWFARGRYGSDDFERMARQRCVIDAVIKQANPQTVLTRYEAIAKASQDIVQTDVPQEMLPAFLELALRVRDGNTRSVLFRNGDQGFFSENPDWPEVRERVQKALEETGEKEDADPAPSGGSTGSPDEPADDPTSSSPGSSASTDPSETASPDASGTPADGSSPDPSAEPTTASESTADECAFDPEAAAASQPGPTKTG</sequence>
<dbReference type="NCBIfam" id="TIGR00350">
    <property type="entry name" value="lytR_cpsA_psr"/>
    <property type="match status" value="1"/>
</dbReference>
<protein>
    <submittedName>
        <fullName evidence="5">LytR family transcriptional regulator</fullName>
    </submittedName>
</protein>
<dbReference type="PANTHER" id="PTHR33392">
    <property type="entry name" value="POLYISOPRENYL-TEICHOIC ACID--PEPTIDOGLYCAN TEICHOIC ACID TRANSFERASE TAGU"/>
    <property type="match status" value="1"/>
</dbReference>
<dbReference type="PANTHER" id="PTHR33392:SF6">
    <property type="entry name" value="POLYISOPRENYL-TEICHOIC ACID--PEPTIDOGLYCAN TEICHOIC ACID TRANSFERASE TAGU"/>
    <property type="match status" value="1"/>
</dbReference>